<comment type="caution">
    <text evidence="12">Lacks conserved residue(s) required for the propagation of feature annotation.</text>
</comment>
<dbReference type="Gene3D" id="1.10.287.3440">
    <property type="match status" value="1"/>
</dbReference>
<dbReference type="OrthoDB" id="9802658at2"/>
<evidence type="ECO:0000256" key="13">
    <source>
        <dbReference type="PIRSR" id="PIRSR001336-50"/>
    </source>
</evidence>
<keyword evidence="19" id="KW-1185">Reference proteome</keyword>
<comment type="cofactor">
    <cofactor evidence="2 12">
        <name>Mg(2+)</name>
        <dbReference type="ChEBI" id="CHEBI:18420"/>
    </cofactor>
</comment>
<dbReference type="EMBL" id="CP028519">
    <property type="protein sequence ID" value="AVY94980.1"/>
    <property type="molecule type" value="Genomic_DNA"/>
</dbReference>
<keyword evidence="9 12" id="KW-0745">Spermidine biosynthesis</keyword>
<dbReference type="PRINTS" id="PR01180">
    <property type="entry name" value="ARGDCRBXLASE"/>
</dbReference>
<comment type="pathway">
    <text evidence="12">Amine and polyamine biosynthesis; agmatine biosynthesis; agmatine from L-arginine: step 1/1.</text>
</comment>
<dbReference type="InterPro" id="IPR029066">
    <property type="entry name" value="PLP-binding_barrel"/>
</dbReference>
<sequence>MAWTVNDSRNLYGIRHWGSHFYDVGDNGSVVVRPHGKDGHPIDLHKLVGELRASGLQLPLLVRFPDILEQRARRIIDGFDQARKDWEYPAGYTLLYPIKVNQQEAVIKAIIADETLPIGLEAGSKPELMAVLALAHPGGKITCNGYKDREFVRLALIGQKLGHEVFIVIEKEIEVQYVIEEAQKLGVVPNVGLRVRLSQGTGQWADTGGDKAKFGLSAAQLLTVADRFIAAGLKDSVRLLHFHMGSQIANIADYRQGFREALRYLGELARLGLPLDHMDVGGGLGVDYDGTHSRNASSVNYTIGEYAETIVSMTKNFCEEQGIRCPHLMSESGRALTAHHAVLVMNVTDVERRNDDMPDIKSLADIEELPTALEKLYELASSEDILTMTETYFRAGQYVSTVADMYVEGVAGLREKAFAEQCYAALGRRIYRDLNTLQRAHRPVFDELSEKLADKYFCNFSVFQSLPDTWAIGQLLPIAPIHRLTEQPTRRAVLQDLTCDSDGKVTQYVDQQSIESTMPVHEVKAGDDYLLGVFLVGAYQEILGDMHNLFGDTDSVNVYADDAGRINWGGIEEHDTIEDMLRYVHLSPDELMRRYHDKLAGAPLSDAERGEYLGAFRHGLTQSSYLMV</sequence>
<feature type="domain" description="Orn/DAP/Arg decarboxylase 2 N-terminal" evidence="15">
    <location>
        <begin position="89"/>
        <end position="338"/>
    </location>
</feature>
<keyword evidence="6 12" id="KW-0210">Decarboxylase</keyword>
<dbReference type="PROSITE" id="PS00878">
    <property type="entry name" value="ODR_DC_2_1"/>
    <property type="match status" value="1"/>
</dbReference>
<evidence type="ECO:0000256" key="9">
    <source>
        <dbReference type="ARBA" id="ARBA00023066"/>
    </source>
</evidence>
<evidence type="ECO:0000256" key="10">
    <source>
        <dbReference type="ARBA" id="ARBA00023115"/>
    </source>
</evidence>
<dbReference type="AlphaFoldDB" id="A0A2S0PC71"/>
<comment type="cofactor">
    <cofactor evidence="1 12 13">
        <name>pyridoxal 5'-phosphate</name>
        <dbReference type="ChEBI" id="CHEBI:597326"/>
    </cofactor>
</comment>
<dbReference type="HAMAP" id="MF_01417">
    <property type="entry name" value="SpeA"/>
    <property type="match status" value="1"/>
</dbReference>
<evidence type="ECO:0000313" key="18">
    <source>
        <dbReference type="EMBL" id="AVY94980.1"/>
    </source>
</evidence>
<keyword evidence="8 12" id="KW-0663">Pyridoxal phosphate</keyword>
<dbReference type="InterPro" id="IPR040634">
    <property type="entry name" value="Arg_decarb_HB"/>
</dbReference>
<dbReference type="GO" id="GO:0033388">
    <property type="term" value="P:putrescine biosynthetic process from arginine"/>
    <property type="evidence" value="ECO:0007669"/>
    <property type="project" value="TreeGrafter"/>
</dbReference>
<name>A0A2S0PC71_9NEIS</name>
<dbReference type="InterPro" id="IPR022644">
    <property type="entry name" value="De-COase2_N"/>
</dbReference>
<dbReference type="CDD" id="cd06830">
    <property type="entry name" value="PLPDE_III_ADC"/>
    <property type="match status" value="1"/>
</dbReference>
<dbReference type="GO" id="GO:0046872">
    <property type="term" value="F:metal ion binding"/>
    <property type="evidence" value="ECO:0007669"/>
    <property type="project" value="UniProtKB-KW"/>
</dbReference>
<evidence type="ECO:0000256" key="14">
    <source>
        <dbReference type="PIRSR" id="PIRSR600183-50"/>
    </source>
</evidence>
<dbReference type="InterPro" id="IPR022653">
    <property type="entry name" value="De-COase2_pyr-phos_BS"/>
</dbReference>
<evidence type="ECO:0000259" key="17">
    <source>
        <dbReference type="Pfam" id="PF17944"/>
    </source>
</evidence>
<feature type="active site" description="Proton donor" evidence="14">
    <location>
        <position position="499"/>
    </location>
</feature>
<dbReference type="STRING" id="1122240.GCA_000620105_01548"/>
<dbReference type="EC" id="4.1.1.19" evidence="12"/>
<evidence type="ECO:0000259" key="15">
    <source>
        <dbReference type="Pfam" id="PF02784"/>
    </source>
</evidence>
<dbReference type="InterPro" id="IPR009006">
    <property type="entry name" value="Ala_racemase/Decarboxylase_C"/>
</dbReference>
<dbReference type="NCBIfam" id="NF003763">
    <property type="entry name" value="PRK05354.1"/>
    <property type="match status" value="1"/>
</dbReference>
<evidence type="ECO:0000256" key="2">
    <source>
        <dbReference type="ARBA" id="ARBA00001946"/>
    </source>
</evidence>
<dbReference type="Gene3D" id="1.20.58.930">
    <property type="match status" value="1"/>
</dbReference>
<keyword evidence="11 12" id="KW-0456">Lyase</keyword>
<evidence type="ECO:0000256" key="3">
    <source>
        <dbReference type="ARBA" id="ARBA00002257"/>
    </source>
</evidence>
<proteinExistence type="inferred from homology"/>
<keyword evidence="5 12" id="KW-0479">Metal-binding</keyword>
<feature type="domain" description="Arginine decarboxylase C-terminal helical" evidence="17">
    <location>
        <begin position="577"/>
        <end position="626"/>
    </location>
</feature>
<keyword evidence="7 12" id="KW-0460">Magnesium</keyword>
<dbReference type="GO" id="GO:0008792">
    <property type="term" value="F:arginine decarboxylase activity"/>
    <property type="evidence" value="ECO:0007669"/>
    <property type="project" value="UniProtKB-UniRule"/>
</dbReference>
<evidence type="ECO:0000313" key="19">
    <source>
        <dbReference type="Proteomes" id="UP000244173"/>
    </source>
</evidence>
<feature type="domain" description="Arginine decarboxylase helical bundle" evidence="16">
    <location>
        <begin position="367"/>
        <end position="448"/>
    </location>
</feature>
<dbReference type="PANTHER" id="PTHR43295">
    <property type="entry name" value="ARGININE DECARBOXYLASE"/>
    <property type="match status" value="1"/>
</dbReference>
<feature type="modified residue" description="N6-(pyridoxal phosphate)lysine" evidence="12 13">
    <location>
        <position position="99"/>
    </location>
</feature>
<dbReference type="InterPro" id="IPR000183">
    <property type="entry name" value="Orn/DAP/Arg_de-COase"/>
</dbReference>
<dbReference type="PANTHER" id="PTHR43295:SF9">
    <property type="entry name" value="BIOSYNTHETIC ARGININE DECARBOXYLASE"/>
    <property type="match status" value="1"/>
</dbReference>
<dbReference type="Proteomes" id="UP000244173">
    <property type="component" value="Chromosome"/>
</dbReference>
<comment type="similarity">
    <text evidence="4 12">Belongs to the Orn/Lys/Arg decarboxylase class-II family. SpeA subfamily.</text>
</comment>
<gene>
    <name evidence="12" type="primary">speA</name>
    <name evidence="18" type="ORF">DAI18_13705</name>
</gene>
<dbReference type="Pfam" id="PF02784">
    <property type="entry name" value="Orn_Arg_deC_N"/>
    <property type="match status" value="1"/>
</dbReference>
<dbReference type="SUPFAM" id="SSF51419">
    <property type="entry name" value="PLP-binding barrel"/>
    <property type="match status" value="1"/>
</dbReference>
<keyword evidence="10 12" id="KW-0620">Polyamine biosynthesis</keyword>
<comment type="catalytic activity">
    <reaction evidence="12">
        <text>L-arginine + H(+) = agmatine + CO2</text>
        <dbReference type="Rhea" id="RHEA:17641"/>
        <dbReference type="ChEBI" id="CHEBI:15378"/>
        <dbReference type="ChEBI" id="CHEBI:16526"/>
        <dbReference type="ChEBI" id="CHEBI:32682"/>
        <dbReference type="ChEBI" id="CHEBI:58145"/>
        <dbReference type="EC" id="4.1.1.19"/>
    </reaction>
</comment>
<dbReference type="Pfam" id="PF17810">
    <property type="entry name" value="Arg_decarb_HB"/>
    <property type="match status" value="1"/>
</dbReference>
<evidence type="ECO:0000256" key="12">
    <source>
        <dbReference type="HAMAP-Rule" id="MF_01417"/>
    </source>
</evidence>
<keyword evidence="12" id="KW-0661">Putrescine biosynthesis</keyword>
<dbReference type="InterPro" id="IPR002985">
    <property type="entry name" value="Arg_decrbxlase"/>
</dbReference>
<evidence type="ECO:0000259" key="16">
    <source>
        <dbReference type="Pfam" id="PF17810"/>
    </source>
</evidence>
<dbReference type="Gene3D" id="2.40.37.10">
    <property type="entry name" value="Lyase, Ornithine Decarboxylase, Chain A, domain 1"/>
    <property type="match status" value="1"/>
</dbReference>
<evidence type="ECO:0000256" key="7">
    <source>
        <dbReference type="ARBA" id="ARBA00022842"/>
    </source>
</evidence>
<dbReference type="RefSeq" id="WP_028498880.1">
    <property type="nucleotide sequence ID" value="NZ_CALFSO010000096.1"/>
</dbReference>
<evidence type="ECO:0000256" key="4">
    <source>
        <dbReference type="ARBA" id="ARBA00008357"/>
    </source>
</evidence>
<evidence type="ECO:0000256" key="1">
    <source>
        <dbReference type="ARBA" id="ARBA00001933"/>
    </source>
</evidence>
<accession>A0A2S0PC71</accession>
<evidence type="ECO:0000256" key="6">
    <source>
        <dbReference type="ARBA" id="ARBA00022793"/>
    </source>
</evidence>
<organism evidence="18 19">
    <name type="scientific">Microvirgula aerodenitrificans</name>
    <dbReference type="NCBI Taxonomy" id="57480"/>
    <lineage>
        <taxon>Bacteria</taxon>
        <taxon>Pseudomonadati</taxon>
        <taxon>Pseudomonadota</taxon>
        <taxon>Betaproteobacteria</taxon>
        <taxon>Neisseriales</taxon>
        <taxon>Aquaspirillaceae</taxon>
        <taxon>Microvirgula</taxon>
    </lineage>
</organism>
<dbReference type="InterPro" id="IPR041128">
    <property type="entry name" value="Arg_decarbox_C"/>
</dbReference>
<dbReference type="UniPathway" id="UPA00186">
    <property type="reaction ID" value="UER00284"/>
</dbReference>
<dbReference type="SUPFAM" id="SSF50621">
    <property type="entry name" value="Alanine racemase C-terminal domain-like"/>
    <property type="match status" value="1"/>
</dbReference>
<dbReference type="PRINTS" id="PR01179">
    <property type="entry name" value="ODADCRBXLASE"/>
</dbReference>
<evidence type="ECO:0000256" key="8">
    <source>
        <dbReference type="ARBA" id="ARBA00022898"/>
    </source>
</evidence>
<dbReference type="PIRSF" id="PIRSF001336">
    <property type="entry name" value="Arg_decrbxlase"/>
    <property type="match status" value="1"/>
</dbReference>
<dbReference type="PROSITE" id="PS00879">
    <property type="entry name" value="ODR_DC_2_2"/>
    <property type="match status" value="1"/>
</dbReference>
<dbReference type="Gene3D" id="3.20.20.10">
    <property type="entry name" value="Alanine racemase"/>
    <property type="match status" value="1"/>
</dbReference>
<dbReference type="GO" id="GO:0008295">
    <property type="term" value="P:spermidine biosynthetic process"/>
    <property type="evidence" value="ECO:0007669"/>
    <property type="project" value="UniProtKB-UniRule"/>
</dbReference>
<comment type="function">
    <text evidence="3 12">Catalyzes the biosynthesis of agmatine from arginine.</text>
</comment>
<dbReference type="Pfam" id="PF17944">
    <property type="entry name" value="Arg_decarbox_C"/>
    <property type="match status" value="1"/>
</dbReference>
<evidence type="ECO:0000256" key="5">
    <source>
        <dbReference type="ARBA" id="ARBA00022723"/>
    </source>
</evidence>
<dbReference type="KEGG" id="maer:DAI18_13705"/>
<reference evidence="18 19" key="1">
    <citation type="submission" date="2018-04" db="EMBL/GenBank/DDBJ databases">
        <title>Denitrifier Microvirgula.</title>
        <authorList>
            <person name="Anderson E."/>
            <person name="Jang J."/>
            <person name="Ishii S."/>
        </authorList>
    </citation>
    <scope>NUCLEOTIDE SEQUENCE [LARGE SCALE GENOMIC DNA]</scope>
    <source>
        <strain evidence="18 19">BE2.4</strain>
    </source>
</reference>
<dbReference type="GO" id="GO:0006527">
    <property type="term" value="P:L-arginine catabolic process"/>
    <property type="evidence" value="ECO:0007669"/>
    <property type="project" value="InterPro"/>
</dbReference>
<protein>
    <recommendedName>
        <fullName evidence="12">Biosynthetic arginine decarboxylase</fullName>
        <shortName evidence="12">ADC</shortName>
        <ecNumber evidence="12">4.1.1.19</ecNumber>
    </recommendedName>
</protein>
<dbReference type="InterPro" id="IPR022657">
    <property type="entry name" value="De-COase2_CS"/>
</dbReference>
<dbReference type="NCBIfam" id="TIGR01273">
    <property type="entry name" value="speA"/>
    <property type="match status" value="1"/>
</dbReference>
<evidence type="ECO:0000256" key="11">
    <source>
        <dbReference type="ARBA" id="ARBA00023239"/>
    </source>
</evidence>